<dbReference type="CDD" id="cd00130">
    <property type="entry name" value="PAS"/>
    <property type="match status" value="2"/>
</dbReference>
<dbReference type="PANTHER" id="PTHR43304">
    <property type="entry name" value="PHYTOCHROME-LIKE PROTEIN CPH1"/>
    <property type="match status" value="1"/>
</dbReference>
<keyword evidence="5 9" id="KW-0418">Kinase</keyword>
<feature type="region of interest" description="Disordered" evidence="6">
    <location>
        <begin position="695"/>
        <end position="714"/>
    </location>
</feature>
<dbReference type="Pfam" id="PF02518">
    <property type="entry name" value="HATPase_c"/>
    <property type="match status" value="1"/>
</dbReference>
<dbReference type="InterPro" id="IPR013655">
    <property type="entry name" value="PAS_fold_3"/>
</dbReference>
<gene>
    <name evidence="9" type="ORF">MTX78_19995</name>
</gene>
<evidence type="ECO:0000256" key="6">
    <source>
        <dbReference type="SAM" id="MobiDB-lite"/>
    </source>
</evidence>
<evidence type="ECO:0000256" key="5">
    <source>
        <dbReference type="ARBA" id="ARBA00022777"/>
    </source>
</evidence>
<dbReference type="InterPro" id="IPR005467">
    <property type="entry name" value="His_kinase_dom"/>
</dbReference>
<dbReference type="InterPro" id="IPR003594">
    <property type="entry name" value="HATPase_dom"/>
</dbReference>
<protein>
    <recommendedName>
        <fullName evidence="2">histidine kinase</fullName>
        <ecNumber evidence="2">2.7.13.3</ecNumber>
    </recommendedName>
</protein>
<dbReference type="Gene3D" id="3.30.450.20">
    <property type="entry name" value="PAS domain"/>
    <property type="match status" value="3"/>
</dbReference>
<dbReference type="Pfam" id="PF08448">
    <property type="entry name" value="PAS_4"/>
    <property type="match status" value="2"/>
</dbReference>
<dbReference type="InterPro" id="IPR001610">
    <property type="entry name" value="PAC"/>
</dbReference>
<reference evidence="9 10" key="1">
    <citation type="submission" date="2022-03" db="EMBL/GenBank/DDBJ databases">
        <title>Hymenobactersp. isolated from the air.</title>
        <authorList>
            <person name="Won M."/>
            <person name="Kwon S.-W."/>
        </authorList>
    </citation>
    <scope>NUCLEOTIDE SEQUENCE [LARGE SCALE GENOMIC DNA]</scope>
    <source>
        <strain evidence="9 10">KACC 21982</strain>
    </source>
</reference>
<organism evidence="9 10">
    <name type="scientific">Hymenobacter tibetensis</name>
    <dbReference type="NCBI Taxonomy" id="497967"/>
    <lineage>
        <taxon>Bacteria</taxon>
        <taxon>Pseudomonadati</taxon>
        <taxon>Bacteroidota</taxon>
        <taxon>Cytophagia</taxon>
        <taxon>Cytophagales</taxon>
        <taxon>Hymenobacteraceae</taxon>
        <taxon>Hymenobacter</taxon>
    </lineage>
</organism>
<dbReference type="PANTHER" id="PTHR43304:SF1">
    <property type="entry name" value="PAC DOMAIN-CONTAINING PROTEIN"/>
    <property type="match status" value="1"/>
</dbReference>
<dbReference type="GO" id="GO:0016301">
    <property type="term" value="F:kinase activity"/>
    <property type="evidence" value="ECO:0007669"/>
    <property type="project" value="UniProtKB-KW"/>
</dbReference>
<dbReference type="InterPro" id="IPR013656">
    <property type="entry name" value="PAS_4"/>
</dbReference>
<dbReference type="PRINTS" id="PR00344">
    <property type="entry name" value="BCTRLSENSOR"/>
</dbReference>
<evidence type="ECO:0000313" key="9">
    <source>
        <dbReference type="EMBL" id="UOG74388.1"/>
    </source>
</evidence>
<dbReference type="PROSITE" id="PS50109">
    <property type="entry name" value="HIS_KIN"/>
    <property type="match status" value="1"/>
</dbReference>
<dbReference type="InterPro" id="IPR036890">
    <property type="entry name" value="HATPase_C_sf"/>
</dbReference>
<dbReference type="InterPro" id="IPR004358">
    <property type="entry name" value="Sig_transdc_His_kin-like_C"/>
</dbReference>
<dbReference type="SUPFAM" id="SSF55785">
    <property type="entry name" value="PYP-like sensor domain (PAS domain)"/>
    <property type="match status" value="3"/>
</dbReference>
<evidence type="ECO:0000256" key="3">
    <source>
        <dbReference type="ARBA" id="ARBA00022553"/>
    </source>
</evidence>
<accession>A0ABY4CVT9</accession>
<name>A0ABY4CVT9_9BACT</name>
<dbReference type="SMART" id="SM00091">
    <property type="entry name" value="PAS"/>
    <property type="match status" value="4"/>
</dbReference>
<dbReference type="InterPro" id="IPR052162">
    <property type="entry name" value="Sensor_kinase/Photoreceptor"/>
</dbReference>
<dbReference type="Pfam" id="PF08447">
    <property type="entry name" value="PAS_3"/>
    <property type="match status" value="1"/>
</dbReference>
<dbReference type="RefSeq" id="WP_243797734.1">
    <property type="nucleotide sequence ID" value="NZ_CP094669.1"/>
</dbReference>
<keyword evidence="3" id="KW-0597">Phosphoprotein</keyword>
<feature type="domain" description="PAC" evidence="8">
    <location>
        <begin position="475"/>
        <end position="527"/>
    </location>
</feature>
<dbReference type="SUPFAM" id="SSF55874">
    <property type="entry name" value="ATPase domain of HSP90 chaperone/DNA topoisomerase II/histidine kinase"/>
    <property type="match status" value="1"/>
</dbReference>
<evidence type="ECO:0000256" key="1">
    <source>
        <dbReference type="ARBA" id="ARBA00000085"/>
    </source>
</evidence>
<dbReference type="InterPro" id="IPR000014">
    <property type="entry name" value="PAS"/>
</dbReference>
<evidence type="ECO:0000313" key="10">
    <source>
        <dbReference type="Proteomes" id="UP000831113"/>
    </source>
</evidence>
<dbReference type="EMBL" id="CP094669">
    <property type="protein sequence ID" value="UOG74388.1"/>
    <property type="molecule type" value="Genomic_DNA"/>
</dbReference>
<dbReference type="SMART" id="SM00086">
    <property type="entry name" value="PAC"/>
    <property type="match status" value="3"/>
</dbReference>
<dbReference type="InterPro" id="IPR000700">
    <property type="entry name" value="PAS-assoc_C"/>
</dbReference>
<dbReference type="EC" id="2.7.13.3" evidence="2"/>
<evidence type="ECO:0000256" key="4">
    <source>
        <dbReference type="ARBA" id="ARBA00022679"/>
    </source>
</evidence>
<dbReference type="SMART" id="SM00387">
    <property type="entry name" value="HATPase_c"/>
    <property type="match status" value="1"/>
</dbReference>
<evidence type="ECO:0000259" key="8">
    <source>
        <dbReference type="PROSITE" id="PS50113"/>
    </source>
</evidence>
<dbReference type="PROSITE" id="PS50113">
    <property type="entry name" value="PAC"/>
    <property type="match status" value="1"/>
</dbReference>
<evidence type="ECO:0000256" key="2">
    <source>
        <dbReference type="ARBA" id="ARBA00012438"/>
    </source>
</evidence>
<feature type="domain" description="Histidine kinase" evidence="7">
    <location>
        <begin position="545"/>
        <end position="753"/>
    </location>
</feature>
<dbReference type="Proteomes" id="UP000831113">
    <property type="component" value="Chromosome"/>
</dbReference>
<evidence type="ECO:0000259" key="7">
    <source>
        <dbReference type="PROSITE" id="PS50109"/>
    </source>
</evidence>
<dbReference type="InterPro" id="IPR035965">
    <property type="entry name" value="PAS-like_dom_sf"/>
</dbReference>
<dbReference type="NCBIfam" id="TIGR00229">
    <property type="entry name" value="sensory_box"/>
    <property type="match status" value="2"/>
</dbReference>
<proteinExistence type="predicted"/>
<dbReference type="SUPFAM" id="SSF47384">
    <property type="entry name" value="Homodimeric domain of signal transducing histidine kinase"/>
    <property type="match status" value="1"/>
</dbReference>
<dbReference type="Gene3D" id="3.30.565.10">
    <property type="entry name" value="Histidine kinase-like ATPase, C-terminal domain"/>
    <property type="match status" value="1"/>
</dbReference>
<comment type="catalytic activity">
    <reaction evidence="1">
        <text>ATP + protein L-histidine = ADP + protein N-phospho-L-histidine.</text>
        <dbReference type="EC" id="2.7.13.3"/>
    </reaction>
</comment>
<dbReference type="InterPro" id="IPR036097">
    <property type="entry name" value="HisK_dim/P_sf"/>
</dbReference>
<sequence length="753" mass="82982">MPFAPITQLTSHPFAEAFSYLPTPTLLLDNDGNIVASSVGMAELNLTAVPAALVGRSLQDVQSQLGSVATAWAYAYSVVRSTPWVQPPVLLPVASSTGAKQATRWWQPSLTRIALGTKAESYWLATAHPVAASSPNTATPQPAPEPDEVAQLRDALAYLPGYVLTVRGPEHRISYVSPKAAALLGQNQLVGRLVAEVLTSLQIPEALAALDKTYQTGQPFAARELALNNTAETPQYFNVSLQPLHDDKQHITGVLVFGQDVTSRVRQASVAASATPHQEIVEHLPQITSISSAEGVVEYLSPQWFTYTGQSAAALSSHDWVDALDSDDWTQILHDLPEHLRKGQPWSWKARIRRHDGVYRLHIAHMVPARNEAGRISRWYGTITDIQDQRPDISGSAANPQDPDPCQELTDTIPQLLWTLNPDGSPDTLNQAANKYIGPDAQQRAAQNNQNAFPGQEVVQALFDYQHTERPTVAWEYQSQIERHDGELRWFLHRAQPLRNEQGDVVKWYGTSTDIHELKLRSLGLQQQNENLIRNNRELDAFVQAAANELRQPIHNLQALFGQMREAVTFHDPDANALLVIVDNSLSRWNKTVQNLVQLVKALDQHKLPTEELSLATVTREALLGLHPHLRASGGEVSTHFQSLPTVSYVRPHLLSIITNLLSNSIKQHDPSRPLKLRLESKSSANGRAQLVVQDNGLGLEPSRGQSRAFRPQSSASSSAASLYLIHRIVEDHGGRLDVESVPGEGTTFCVTL</sequence>
<keyword evidence="10" id="KW-1185">Reference proteome</keyword>
<keyword evidence="4" id="KW-0808">Transferase</keyword>